<keyword evidence="6 17" id="KW-0812">Transmembrane</keyword>
<dbReference type="Gene3D" id="2.60.40.3190">
    <property type="entry name" value="Herpesvirus glycoprotein H, C-terminal domain"/>
    <property type="match status" value="1"/>
</dbReference>
<dbReference type="InterPro" id="IPR003493">
    <property type="entry name" value="Herpes_gH"/>
</dbReference>
<evidence type="ECO:0000256" key="4">
    <source>
        <dbReference type="ARBA" id="ARBA00022521"/>
    </source>
</evidence>
<name>A0A060CU02_9GAMA</name>
<dbReference type="GO" id="GO:0019064">
    <property type="term" value="P:fusion of virus membrane with host plasma membrane"/>
    <property type="evidence" value="ECO:0007669"/>
    <property type="project" value="UniProtKB-KW"/>
</dbReference>
<evidence type="ECO:0000256" key="15">
    <source>
        <dbReference type="ARBA" id="ARBA00023180"/>
    </source>
</evidence>
<keyword evidence="14 17" id="KW-0472">Membrane</keyword>
<dbReference type="GO" id="GO:0019031">
    <property type="term" value="C:viral envelope"/>
    <property type="evidence" value="ECO:0007669"/>
    <property type="project" value="UniProtKB-KW"/>
</dbReference>
<dbReference type="GO" id="GO:0046718">
    <property type="term" value="P:symbiont entry into host cell"/>
    <property type="evidence" value="ECO:0007669"/>
    <property type="project" value="UniProtKB-KW"/>
</dbReference>
<keyword evidence="4" id="KW-1169">Fusion of virus membrane with host cell membrane</keyword>
<evidence type="ECO:0000256" key="17">
    <source>
        <dbReference type="SAM" id="Phobius"/>
    </source>
</evidence>
<dbReference type="Pfam" id="PF17488">
    <property type="entry name" value="Herpes_glycoH_C"/>
    <property type="match status" value="1"/>
</dbReference>
<protein>
    <submittedName>
        <fullName evidence="19">Glycoprotein H</fullName>
    </submittedName>
</protein>
<keyword evidence="16" id="KW-1160">Virus entry into host cell</keyword>
<evidence type="ECO:0000256" key="12">
    <source>
        <dbReference type="ARBA" id="ARBA00022989"/>
    </source>
</evidence>
<keyword evidence="3" id="KW-1032">Host cell membrane</keyword>
<dbReference type="KEGG" id="vg:19620156"/>
<evidence type="ECO:0000256" key="6">
    <source>
        <dbReference type="ARBA" id="ARBA00022692"/>
    </source>
</evidence>
<accession>A0A060CU02</accession>
<dbReference type="Gene3D" id="3.90.380.20">
    <property type="entry name" value="Herpesvirus glycoprotein H, domain D-II"/>
    <property type="match status" value="1"/>
</dbReference>
<dbReference type="InterPro" id="IPR038172">
    <property type="entry name" value="Herpes_glycoH_C_sf"/>
</dbReference>
<comment type="subcellular location">
    <subcellularLocation>
        <location evidence="1">Virion membrane</location>
        <topology evidence="1">Single-pass type I membrane protein</topology>
    </subcellularLocation>
</comment>
<keyword evidence="11" id="KW-0730">Sialic acid</keyword>
<evidence type="ECO:0000313" key="20">
    <source>
        <dbReference type="Proteomes" id="UP000121539"/>
    </source>
</evidence>
<gene>
    <name evidence="19" type="ORF">BoHV6ORF22</name>
</gene>
<dbReference type="GO" id="GO:0055036">
    <property type="term" value="C:virion membrane"/>
    <property type="evidence" value="ECO:0007669"/>
    <property type="project" value="UniProtKB-SubCell"/>
</dbReference>
<evidence type="ECO:0000259" key="18">
    <source>
        <dbReference type="Pfam" id="PF17488"/>
    </source>
</evidence>
<evidence type="ECO:0000256" key="2">
    <source>
        <dbReference type="ARBA" id="ARBA00022506"/>
    </source>
</evidence>
<feature type="transmembrane region" description="Helical" evidence="17">
    <location>
        <begin position="710"/>
        <end position="731"/>
    </location>
</feature>
<dbReference type="InterPro" id="IPR035305">
    <property type="entry name" value="Herpes_glycoH_C"/>
</dbReference>
<feature type="domain" description="Herpesvirus glycoprotein H C-terminal" evidence="18">
    <location>
        <begin position="561"/>
        <end position="701"/>
    </location>
</feature>
<evidence type="ECO:0000256" key="5">
    <source>
        <dbReference type="ARBA" id="ARBA00022595"/>
    </source>
</evidence>
<dbReference type="RefSeq" id="YP_009042001.1">
    <property type="nucleotide sequence ID" value="NC_024303.1"/>
</dbReference>
<keyword evidence="7" id="KW-0732">Signal</keyword>
<keyword evidence="8" id="KW-0946">Virion</keyword>
<keyword evidence="20" id="KW-1185">Reference proteome</keyword>
<keyword evidence="5" id="KW-1162">Viral penetration into host cytoplasm</keyword>
<keyword evidence="12 17" id="KW-1133">Transmembrane helix</keyword>
<keyword evidence="13" id="KW-1039">Host endosome</keyword>
<evidence type="ECO:0000256" key="13">
    <source>
        <dbReference type="ARBA" id="ARBA00023046"/>
    </source>
</evidence>
<keyword evidence="15" id="KW-0325">Glycoprotein</keyword>
<evidence type="ECO:0000313" key="19">
    <source>
        <dbReference type="EMBL" id="AIB03177.1"/>
    </source>
</evidence>
<dbReference type="Proteomes" id="UP000121539">
    <property type="component" value="Segment"/>
</dbReference>
<dbReference type="HAMAP" id="MF_04033">
    <property type="entry name" value="HSV_GH"/>
    <property type="match status" value="1"/>
</dbReference>
<evidence type="ECO:0000256" key="11">
    <source>
        <dbReference type="ARBA" id="ARBA00022981"/>
    </source>
</evidence>
<evidence type="ECO:0000256" key="14">
    <source>
        <dbReference type="ARBA" id="ARBA00023136"/>
    </source>
</evidence>
<evidence type="ECO:0000256" key="7">
    <source>
        <dbReference type="ARBA" id="ARBA00022729"/>
    </source>
</evidence>
<dbReference type="EMBL" id="KJ705001">
    <property type="protein sequence ID" value="AIB03177.1"/>
    <property type="molecule type" value="Genomic_DNA"/>
</dbReference>
<sequence>MNSLMMPLALLYLLAAVTSNAFAPPGPVDYSPTSPRSKLLPRSVTELKIKIDGKRATWNITWERVAQYMSVEEVKQIWKESGLNDDLKTTFDLYSQLYKVDKEAKNAEPYKELGFCEEYKGKTLVNFKKGIFTSTINQRYDGNFGIYGNQLSEQLFFYLSDLFKPEQEKHKLFYSQRTNMVYSTLSFLHGNYELTGVVTKHFMFVVVTATETSGKQHSLTAVFGKNSHLPSLKGYMVHEDITVVKNDKESLMLVTSFEDYAHFNNYLLPNWSDIFSTITNSSVTDLAISVQNTILSYSKLNYCDDIKLDAMFFSNYFYLISLHYKVGAELDVLGNKPVPFNCMLDKLYEISTCFDMFRSCYRNFHTRGFVSSGVTRASAAVIGSLPIFPQTDLSISKEAFLKTLYFAENYAPIEEKSLHGITLTLLDVYNRYINDFNLSRDDTRTLFYVFNSLKNKQFSNSTSVNKYLMLAYCITTSMCSASEIARRIDFWGSSSSYNVYTGFSPCFMSLRYDYTIEKLNIEGMQDINLSKNQLNSGIATLYTLLQNRFNKRAMDMLVIRPCITDPSKVKLIVPFEQCTFVISHGIAALGKTYDVSETFLRSSMVITVVANERCIFDSAPKTTLKIPVLYNMTRPKKKCHLCQSVVLSYDEYDGIESMVYVSSHKVQQQIFSDKSSFFDSQNMHTHYLLLMNNGTVFEIKGFYKDRAINMLIFIMFFIAACAAAFILYKLVLKMLF</sequence>
<keyword evidence="10" id="KW-0261">Viral envelope protein</keyword>
<evidence type="ECO:0000256" key="1">
    <source>
        <dbReference type="ARBA" id="ARBA00004563"/>
    </source>
</evidence>
<dbReference type="OrthoDB" id="6582at10239"/>
<organism evidence="19 20">
    <name type="scientific">Bovine gammaherpesvirus 6</name>
    <dbReference type="NCBI Taxonomy" id="1504288"/>
    <lineage>
        <taxon>Viruses</taxon>
        <taxon>Duplodnaviria</taxon>
        <taxon>Heunggongvirae</taxon>
        <taxon>Peploviricota</taxon>
        <taxon>Herviviricetes</taxon>
        <taxon>Herpesvirales</taxon>
        <taxon>Orthoherpesviridae</taxon>
        <taxon>Gammaherpesvirinae</taxon>
        <taxon>Macavirus</taxon>
        <taxon>Macavirus bovinegamma6</taxon>
    </lineage>
</organism>
<evidence type="ECO:0000256" key="9">
    <source>
        <dbReference type="ARBA" id="ARBA00022870"/>
    </source>
</evidence>
<reference evidence="19 20" key="1">
    <citation type="journal article" date="2014" name="J. Gen. Virol.">
        <title>Novel gammaherpesvirus functions encoded by bovine herpesvirus 6 (bovine lymphotropic virus).</title>
        <authorList>
            <person name="Jia J."/>
            <person name="Delhon G."/>
            <person name="Tulman E.R."/>
            <person name="Diel D.G."/>
            <person name="Osorio F.A."/>
            <person name="Wen X."/>
            <person name="Kutish G.F."/>
            <person name="Rock D.L."/>
        </authorList>
    </citation>
    <scope>NUCLEOTIDE SEQUENCE [LARGE SCALE GENOMIC DNA]</scope>
    <source>
        <strain evidence="19">Pennsylvania 47</strain>
    </source>
</reference>
<dbReference type="Pfam" id="PF02489">
    <property type="entry name" value="Herpes_glycop_H"/>
    <property type="match status" value="1"/>
</dbReference>
<evidence type="ECO:0000256" key="8">
    <source>
        <dbReference type="ARBA" id="ARBA00022844"/>
    </source>
</evidence>
<evidence type="ECO:0000256" key="16">
    <source>
        <dbReference type="ARBA" id="ARBA00023296"/>
    </source>
</evidence>
<proteinExistence type="inferred from homology"/>
<keyword evidence="9" id="KW-1043">Host membrane</keyword>
<keyword evidence="2" id="KW-1168">Fusion of virus membrane with host membrane</keyword>
<evidence type="ECO:0000256" key="3">
    <source>
        <dbReference type="ARBA" id="ARBA00022511"/>
    </source>
</evidence>
<dbReference type="GeneID" id="19620156"/>
<evidence type="ECO:0000256" key="10">
    <source>
        <dbReference type="ARBA" id="ARBA00022879"/>
    </source>
</evidence>